<evidence type="ECO:0000313" key="1">
    <source>
        <dbReference type="EMBL" id="PLN75150.1"/>
    </source>
</evidence>
<name>A0A2J5HE69_9EURO</name>
<organism evidence="1 2">
    <name type="scientific">Aspergillus taichungensis</name>
    <dbReference type="NCBI Taxonomy" id="482145"/>
    <lineage>
        <taxon>Eukaryota</taxon>
        <taxon>Fungi</taxon>
        <taxon>Dikarya</taxon>
        <taxon>Ascomycota</taxon>
        <taxon>Pezizomycotina</taxon>
        <taxon>Eurotiomycetes</taxon>
        <taxon>Eurotiomycetidae</taxon>
        <taxon>Eurotiales</taxon>
        <taxon>Aspergillaceae</taxon>
        <taxon>Aspergillus</taxon>
        <taxon>Aspergillus subgen. Circumdati</taxon>
    </lineage>
</organism>
<accession>A0A2J5HE69</accession>
<sequence length="83" mass="9329">MPRGTDRLEWMGGERKRVLNTESSRGVSSGGTVSERLIWRYQLGLMCPNGCSVDVDHHRKGDEAETQRNKDLPIHFGVGFGAW</sequence>
<keyword evidence="2" id="KW-1185">Reference proteome</keyword>
<proteinExistence type="predicted"/>
<evidence type="ECO:0000313" key="2">
    <source>
        <dbReference type="Proteomes" id="UP000235023"/>
    </source>
</evidence>
<dbReference type="EMBL" id="KZ559661">
    <property type="protein sequence ID" value="PLN75150.1"/>
    <property type="molecule type" value="Genomic_DNA"/>
</dbReference>
<protein>
    <submittedName>
        <fullName evidence="1">Uncharacterized protein</fullName>
    </submittedName>
</protein>
<dbReference type="AlphaFoldDB" id="A0A2J5HE69"/>
<dbReference type="Proteomes" id="UP000235023">
    <property type="component" value="Unassembled WGS sequence"/>
</dbReference>
<gene>
    <name evidence="1" type="ORF">BDW42DRAFT_181185</name>
</gene>
<reference evidence="2" key="1">
    <citation type="submission" date="2017-12" db="EMBL/GenBank/DDBJ databases">
        <authorList>
            <consortium name="DOE Joint Genome Institute"/>
            <person name="Mondo S.J."/>
            <person name="Kjaerbolling I."/>
            <person name="Vesth T.C."/>
            <person name="Frisvad J.C."/>
            <person name="Nybo J.L."/>
            <person name="Theobald S."/>
            <person name="Kuo A."/>
            <person name="Bowyer P."/>
            <person name="Matsuda Y."/>
            <person name="Lyhne E.K."/>
            <person name="Kogle M.E."/>
            <person name="Clum A."/>
            <person name="Lipzen A."/>
            <person name="Salamov A."/>
            <person name="Ngan C.Y."/>
            <person name="Daum C."/>
            <person name="Chiniquy J."/>
            <person name="Barry K."/>
            <person name="LaButti K."/>
            <person name="Haridas S."/>
            <person name="Simmons B.A."/>
            <person name="Magnuson J.K."/>
            <person name="Mortensen U.H."/>
            <person name="Larsen T.O."/>
            <person name="Grigoriev I.V."/>
            <person name="Baker S.E."/>
            <person name="Andersen M.R."/>
            <person name="Nordberg H.P."/>
            <person name="Cantor M.N."/>
            <person name="Hua S.X."/>
        </authorList>
    </citation>
    <scope>NUCLEOTIDE SEQUENCE [LARGE SCALE GENOMIC DNA]</scope>
    <source>
        <strain evidence="2">IBT 19404</strain>
    </source>
</reference>